<proteinExistence type="predicted"/>
<organism evidence="1 2">
    <name type="scientific">Ceriporiopsis subvermispora (strain B)</name>
    <name type="common">White-rot fungus</name>
    <name type="synonym">Gelatoporia subvermispora</name>
    <dbReference type="NCBI Taxonomy" id="914234"/>
    <lineage>
        <taxon>Eukaryota</taxon>
        <taxon>Fungi</taxon>
        <taxon>Dikarya</taxon>
        <taxon>Basidiomycota</taxon>
        <taxon>Agaricomycotina</taxon>
        <taxon>Agaricomycetes</taxon>
        <taxon>Polyporales</taxon>
        <taxon>Gelatoporiaceae</taxon>
        <taxon>Gelatoporia</taxon>
    </lineage>
</organism>
<dbReference type="EMBL" id="KB445803">
    <property type="protein sequence ID" value="EMD34198.1"/>
    <property type="molecule type" value="Genomic_DNA"/>
</dbReference>
<name>M2QB23_CERS8</name>
<keyword evidence="2" id="KW-1185">Reference proteome</keyword>
<dbReference type="Proteomes" id="UP000016930">
    <property type="component" value="Unassembled WGS sequence"/>
</dbReference>
<gene>
    <name evidence="1" type="ORF">CERSUDRAFT_86341</name>
</gene>
<dbReference type="AlphaFoldDB" id="M2QB23"/>
<reference evidence="1 2" key="1">
    <citation type="journal article" date="2012" name="Proc. Natl. Acad. Sci. U.S.A.">
        <title>Comparative genomics of Ceriporiopsis subvermispora and Phanerochaete chrysosporium provide insight into selective ligninolysis.</title>
        <authorList>
            <person name="Fernandez-Fueyo E."/>
            <person name="Ruiz-Duenas F.J."/>
            <person name="Ferreira P."/>
            <person name="Floudas D."/>
            <person name="Hibbett D.S."/>
            <person name="Canessa P."/>
            <person name="Larrondo L.F."/>
            <person name="James T.Y."/>
            <person name="Seelenfreund D."/>
            <person name="Lobos S."/>
            <person name="Polanco R."/>
            <person name="Tello M."/>
            <person name="Honda Y."/>
            <person name="Watanabe T."/>
            <person name="Watanabe T."/>
            <person name="Ryu J.S."/>
            <person name="Kubicek C.P."/>
            <person name="Schmoll M."/>
            <person name="Gaskell J."/>
            <person name="Hammel K.E."/>
            <person name="St John F.J."/>
            <person name="Vanden Wymelenberg A."/>
            <person name="Sabat G."/>
            <person name="Splinter BonDurant S."/>
            <person name="Syed K."/>
            <person name="Yadav J.S."/>
            <person name="Doddapaneni H."/>
            <person name="Subramanian V."/>
            <person name="Lavin J.L."/>
            <person name="Oguiza J.A."/>
            <person name="Perez G."/>
            <person name="Pisabarro A.G."/>
            <person name="Ramirez L."/>
            <person name="Santoyo F."/>
            <person name="Master E."/>
            <person name="Coutinho P.M."/>
            <person name="Henrissat B."/>
            <person name="Lombard V."/>
            <person name="Magnuson J.K."/>
            <person name="Kuees U."/>
            <person name="Hori C."/>
            <person name="Igarashi K."/>
            <person name="Samejima M."/>
            <person name="Held B.W."/>
            <person name="Barry K.W."/>
            <person name="LaButti K.M."/>
            <person name="Lapidus A."/>
            <person name="Lindquist E.A."/>
            <person name="Lucas S.M."/>
            <person name="Riley R."/>
            <person name="Salamov A.A."/>
            <person name="Hoffmeister D."/>
            <person name="Schwenk D."/>
            <person name="Hadar Y."/>
            <person name="Yarden O."/>
            <person name="de Vries R.P."/>
            <person name="Wiebenga A."/>
            <person name="Stenlid J."/>
            <person name="Eastwood D."/>
            <person name="Grigoriev I.V."/>
            <person name="Berka R.M."/>
            <person name="Blanchette R.A."/>
            <person name="Kersten P."/>
            <person name="Martinez A.T."/>
            <person name="Vicuna R."/>
            <person name="Cullen D."/>
        </authorList>
    </citation>
    <scope>NUCLEOTIDE SEQUENCE [LARGE SCALE GENOMIC DNA]</scope>
    <source>
        <strain evidence="1 2">B</strain>
    </source>
</reference>
<dbReference type="HOGENOM" id="CLU_2960552_0_0_1"/>
<evidence type="ECO:0000313" key="2">
    <source>
        <dbReference type="Proteomes" id="UP000016930"/>
    </source>
</evidence>
<evidence type="ECO:0000313" key="1">
    <source>
        <dbReference type="EMBL" id="EMD34198.1"/>
    </source>
</evidence>
<sequence>MSWRRGQSLLEQGAQYTRVFGFCISKLCLSLDDTYTLPGQHVVVRPQNQSIEASISAHI</sequence>
<protein>
    <submittedName>
        <fullName evidence="1">Uncharacterized protein</fullName>
    </submittedName>
</protein>
<accession>M2QB23</accession>